<evidence type="ECO:0000313" key="3">
    <source>
        <dbReference type="EMBL" id="NKQ57448.1"/>
    </source>
</evidence>
<organism evidence="3 4">
    <name type="scientific">Amycolatopsis acididurans</name>
    <dbReference type="NCBI Taxonomy" id="2724524"/>
    <lineage>
        <taxon>Bacteria</taxon>
        <taxon>Bacillati</taxon>
        <taxon>Actinomycetota</taxon>
        <taxon>Actinomycetes</taxon>
        <taxon>Pseudonocardiales</taxon>
        <taxon>Pseudonocardiaceae</taxon>
        <taxon>Amycolatopsis</taxon>
    </lineage>
</organism>
<name>A0ABX1JCC8_9PSEU</name>
<dbReference type="InterPro" id="IPR055247">
    <property type="entry name" value="InsJ-like_HTH"/>
</dbReference>
<dbReference type="SUPFAM" id="SSF46689">
    <property type="entry name" value="Homeodomain-like"/>
    <property type="match status" value="1"/>
</dbReference>
<dbReference type="Pfam" id="PF13592">
    <property type="entry name" value="HTH_33"/>
    <property type="match status" value="1"/>
</dbReference>
<keyword evidence="4" id="KW-1185">Reference proteome</keyword>
<dbReference type="InterPro" id="IPR025959">
    <property type="entry name" value="Winged_HTH_dom"/>
</dbReference>
<dbReference type="Proteomes" id="UP000715441">
    <property type="component" value="Unassembled WGS sequence"/>
</dbReference>
<reference evidence="3 4" key="1">
    <citation type="submission" date="2020-04" db="EMBL/GenBank/DDBJ databases">
        <title>Novel species.</title>
        <authorList>
            <person name="Teo W.F.A."/>
            <person name="Lipun K."/>
            <person name="Srisuk N."/>
            <person name="Duangmal K."/>
        </authorList>
    </citation>
    <scope>NUCLEOTIDE SEQUENCE [LARGE SCALE GENOMIC DNA]</scope>
    <source>
        <strain evidence="3 4">K13G38</strain>
    </source>
</reference>
<feature type="domain" description="Insertion element IS150 protein InsJ-like helix-turn-helix" evidence="1">
    <location>
        <begin position="24"/>
        <end position="74"/>
    </location>
</feature>
<evidence type="ECO:0000313" key="4">
    <source>
        <dbReference type="Proteomes" id="UP000715441"/>
    </source>
</evidence>
<evidence type="ECO:0000259" key="1">
    <source>
        <dbReference type="Pfam" id="PF13518"/>
    </source>
</evidence>
<feature type="domain" description="Winged helix-turn helix" evidence="2">
    <location>
        <begin position="107"/>
        <end position="140"/>
    </location>
</feature>
<proteinExistence type="predicted"/>
<dbReference type="InterPro" id="IPR009057">
    <property type="entry name" value="Homeodomain-like_sf"/>
</dbReference>
<dbReference type="EMBL" id="JAAXLS010000036">
    <property type="protein sequence ID" value="NKQ57448.1"/>
    <property type="molecule type" value="Genomic_DNA"/>
</dbReference>
<gene>
    <name evidence="3" type="ORF">HFP15_31745</name>
</gene>
<accession>A0ABX1JCC8</accession>
<sequence>MDLDQPLGSAGARSLPADALERLRRQAVSAVESGMPQSHVARLFGVSRKTVGNWMRAYQANGELAFRPRRRGRRAGEQLALSATQQAWIVKTIACGPPDDAGLPSLLWTRKALTELIRREFGISLTGGTIDQYLARWDVTNRTGPLAHPDDCEPDTLQVAWTHPRDATGVERMHALIAVNHRGLMFFVASEHPFTQAQLGDFRKRLGVALGHDVRVRIRSWPAPHAELLARWRLSDAAIMLR</sequence>
<evidence type="ECO:0000259" key="2">
    <source>
        <dbReference type="Pfam" id="PF13592"/>
    </source>
</evidence>
<comment type="caution">
    <text evidence="3">The sequence shown here is derived from an EMBL/GenBank/DDBJ whole genome shotgun (WGS) entry which is preliminary data.</text>
</comment>
<protein>
    <submittedName>
        <fullName evidence="3">Helix-turn-helix domain-containing protein</fullName>
    </submittedName>
</protein>
<dbReference type="Pfam" id="PF13518">
    <property type="entry name" value="HTH_28"/>
    <property type="match status" value="1"/>
</dbReference>